<reference evidence="9" key="3">
    <citation type="submission" date="2021-06" db="EMBL/GenBank/DDBJ databases">
        <title>Genomic Description and Analysis of Intracellular Bacteria, Candidatus Berkiella cookevillensis and Candidatus Berkiella aquae.</title>
        <authorList>
            <person name="Kidane D.T."/>
            <person name="Mehari Y.T."/>
            <person name="Rice F.C."/>
            <person name="Arivett B.A."/>
            <person name="Farone A.L."/>
            <person name="Berk S.G."/>
            <person name="Farone M.B."/>
        </authorList>
    </citation>
    <scope>NUCLEOTIDE SEQUENCE</scope>
    <source>
        <strain evidence="9">HT99</strain>
    </source>
</reference>
<reference evidence="8" key="1">
    <citation type="submission" date="2015-09" db="EMBL/GenBank/DDBJ databases">
        <title>Draft Genome Sequences of Two Novel Amoeba-resistant Intranuclear Bacteria, Candidatus Berkiella cookevillensis and Candidatus Berkiella aquae.</title>
        <authorList>
            <person name="Mehari Y.T."/>
            <person name="Arivett B.A."/>
            <person name="Farone A.L."/>
            <person name="Gunderson J.H."/>
            <person name="Farone M.B."/>
        </authorList>
    </citation>
    <scope>NUCLEOTIDE SEQUENCE [LARGE SCALE GENOMIC DNA]</scope>
    <source>
        <strain evidence="8">HT99</strain>
    </source>
</reference>
<dbReference type="InterPro" id="IPR047218">
    <property type="entry name" value="YocR/YhdH-like"/>
</dbReference>
<feature type="transmembrane region" description="Helical" evidence="7">
    <location>
        <begin position="387"/>
        <end position="406"/>
    </location>
</feature>
<feature type="transmembrane region" description="Helical" evidence="7">
    <location>
        <begin position="43"/>
        <end position="64"/>
    </location>
</feature>
<dbReference type="CDD" id="cd10336">
    <property type="entry name" value="SLC6sbd_Tyt1-Like"/>
    <property type="match status" value="1"/>
</dbReference>
<dbReference type="EMBL" id="LKAJ02000001">
    <property type="protein sequence ID" value="MCS5711097.1"/>
    <property type="molecule type" value="Genomic_DNA"/>
</dbReference>
<feature type="transmembrane region" description="Helical" evidence="7">
    <location>
        <begin position="177"/>
        <end position="197"/>
    </location>
</feature>
<dbReference type="Proteomes" id="UP000051497">
    <property type="component" value="Unassembled WGS sequence"/>
</dbReference>
<dbReference type="InterPro" id="IPR000175">
    <property type="entry name" value="Na/ntran_symport"/>
</dbReference>
<dbReference type="InterPro" id="IPR037272">
    <property type="entry name" value="SNS_sf"/>
</dbReference>
<dbReference type="PANTHER" id="PTHR42948:SF1">
    <property type="entry name" value="TRANSPORTER"/>
    <property type="match status" value="1"/>
</dbReference>
<feature type="transmembrane region" description="Helical" evidence="7">
    <location>
        <begin position="289"/>
        <end position="308"/>
    </location>
</feature>
<proteinExistence type="inferred from homology"/>
<evidence type="ECO:0000313" key="9">
    <source>
        <dbReference type="EMBL" id="MCS5711097.1"/>
    </source>
</evidence>
<evidence type="ECO:0000256" key="5">
    <source>
        <dbReference type="ARBA" id="ARBA00023136"/>
    </source>
</evidence>
<dbReference type="GO" id="GO:0015293">
    <property type="term" value="F:symporter activity"/>
    <property type="evidence" value="ECO:0007669"/>
    <property type="project" value="UniProtKB-KW"/>
</dbReference>
<protein>
    <recommendedName>
        <fullName evidence="6">Transporter</fullName>
    </recommendedName>
</protein>
<evidence type="ECO:0000256" key="6">
    <source>
        <dbReference type="RuleBase" id="RU003732"/>
    </source>
</evidence>
<keyword evidence="5 7" id="KW-0472">Membrane</keyword>
<dbReference type="AlphaFoldDB" id="A0A0Q9YWB3"/>
<accession>A0A0Q9YWB3</accession>
<dbReference type="RefSeq" id="WP_075066453.1">
    <property type="nucleotide sequence ID" value="NZ_LKAJ02000001.1"/>
</dbReference>
<evidence type="ECO:0000313" key="8">
    <source>
        <dbReference type="EMBL" id="KRG21236.1"/>
    </source>
</evidence>
<feature type="transmembrane region" description="Helical" evidence="7">
    <location>
        <begin position="12"/>
        <end position="31"/>
    </location>
</feature>
<keyword evidence="4 7" id="KW-1133">Transmembrane helix</keyword>
<dbReference type="NCBIfam" id="NF037979">
    <property type="entry name" value="Na_transp"/>
    <property type="match status" value="1"/>
</dbReference>
<gene>
    <name evidence="9" type="ORF">HT99x_006610</name>
    <name evidence="8" type="ORF">HT99x_01792</name>
</gene>
<dbReference type="Pfam" id="PF00209">
    <property type="entry name" value="SNF"/>
    <property type="match status" value="2"/>
</dbReference>
<dbReference type="PROSITE" id="PS00610">
    <property type="entry name" value="NA_NEUROTRAN_SYMP_1"/>
    <property type="match status" value="1"/>
</dbReference>
<dbReference type="PROSITE" id="PS50267">
    <property type="entry name" value="NA_NEUROTRAN_SYMP_3"/>
    <property type="match status" value="1"/>
</dbReference>
<dbReference type="OrthoDB" id="9762833at2"/>
<dbReference type="PANTHER" id="PTHR42948">
    <property type="entry name" value="TRANSPORTER"/>
    <property type="match status" value="1"/>
</dbReference>
<name>A0A0Q9YWB3_9GAMM</name>
<feature type="transmembrane region" description="Helical" evidence="7">
    <location>
        <begin position="427"/>
        <end position="445"/>
    </location>
</feature>
<comment type="caution">
    <text evidence="8">The sequence shown here is derived from an EMBL/GenBank/DDBJ whole genome shotgun (WGS) entry which is preliminary data.</text>
</comment>
<dbReference type="SUPFAM" id="SSF161070">
    <property type="entry name" value="SNF-like"/>
    <property type="match status" value="1"/>
</dbReference>
<dbReference type="EMBL" id="LKAJ01000006">
    <property type="protein sequence ID" value="KRG21236.1"/>
    <property type="molecule type" value="Genomic_DNA"/>
</dbReference>
<evidence type="ECO:0000313" key="10">
    <source>
        <dbReference type="Proteomes" id="UP000051497"/>
    </source>
</evidence>
<dbReference type="GO" id="GO:0016020">
    <property type="term" value="C:membrane"/>
    <property type="evidence" value="ECO:0007669"/>
    <property type="project" value="UniProtKB-SubCell"/>
</dbReference>
<feature type="transmembrane region" description="Helical" evidence="7">
    <location>
        <begin position="218"/>
        <end position="243"/>
    </location>
</feature>
<keyword evidence="2 6" id="KW-0813">Transport</keyword>
<feature type="transmembrane region" description="Helical" evidence="7">
    <location>
        <begin position="147"/>
        <end position="171"/>
    </location>
</feature>
<evidence type="ECO:0000256" key="7">
    <source>
        <dbReference type="SAM" id="Phobius"/>
    </source>
</evidence>
<evidence type="ECO:0000256" key="2">
    <source>
        <dbReference type="ARBA" id="ARBA00022448"/>
    </source>
</evidence>
<keyword evidence="10" id="KW-1185">Reference proteome</keyword>
<feature type="transmembrane region" description="Helical" evidence="7">
    <location>
        <begin position="89"/>
        <end position="109"/>
    </location>
</feature>
<evidence type="ECO:0000256" key="4">
    <source>
        <dbReference type="ARBA" id="ARBA00022989"/>
    </source>
</evidence>
<comment type="similarity">
    <text evidence="6">Belongs to the sodium:neurotransmitter symporter (SNF) (TC 2.A.22) family.</text>
</comment>
<sequence>MSERSLWSSRFAFIMVTAGAAVGLGNIWKFPYVAGNNGGGAFVLMYLMCTLLVGIPAMIAELLIGRHGRQNAVNTLAAVAKEAHHSPRWAGLGWLGCVTLLMVLSFYSVVSGWSIAYLFFAIKGIFVNISSAEVVSIWDHLLGSPMILIAWHTAFMFLTMLVVALGVNAGIEKASKWMMPALLVILLLLVIYAGIVGDFQKALQFLFSFKLKALTSQAIIDAMGQAFFSLATGAGAILIYGSYLSKKTNMVETVLIISVINVAVAILAGLAIFPIVFSHGLEAASGPGLMFQVLPIAFSQIPGSYFIAISFFTLLLFAAWTSSISMGEPLVALLNERWHISRKRGSFYVGLLAWIVGLLSVFSFNLWQEVKLFSRWGIFQCLTDIPINLLLPIGAFLYCVFAGWIMDEKVVRAEFGEMPKTYIAWRFAIRYLAPLGILTVFVANFF</sequence>
<organism evidence="8">
    <name type="scientific">Candidatus Berkiella aquae</name>
    <dbReference type="NCBI Taxonomy" id="295108"/>
    <lineage>
        <taxon>Bacteria</taxon>
        <taxon>Pseudomonadati</taxon>
        <taxon>Pseudomonadota</taxon>
        <taxon>Gammaproteobacteria</taxon>
        <taxon>Candidatus Berkiellales</taxon>
        <taxon>Candidatus Berkiellaceae</taxon>
        <taxon>Candidatus Berkiella</taxon>
    </lineage>
</organism>
<keyword evidence="6" id="KW-0769">Symport</keyword>
<reference evidence="9" key="2">
    <citation type="journal article" date="2016" name="Genome Announc.">
        <title>Draft Genome Sequences of Two Novel Amoeba-Resistant Intranuclear Bacteria, 'Candidatus Berkiella cookevillensis' and 'Candidatus Berkiella aquae'.</title>
        <authorList>
            <person name="Mehari Y.T."/>
            <person name="Arivett B.A."/>
            <person name="Farone A.L."/>
            <person name="Gunderson J.H."/>
            <person name="Farone M.B."/>
        </authorList>
    </citation>
    <scope>NUCLEOTIDE SEQUENCE</scope>
    <source>
        <strain evidence="9">HT99</strain>
    </source>
</reference>
<feature type="transmembrane region" description="Helical" evidence="7">
    <location>
        <begin position="346"/>
        <end position="367"/>
    </location>
</feature>
<dbReference type="PRINTS" id="PR00176">
    <property type="entry name" value="NANEUSMPORT"/>
</dbReference>
<evidence type="ECO:0000256" key="1">
    <source>
        <dbReference type="ARBA" id="ARBA00004141"/>
    </source>
</evidence>
<comment type="subcellular location">
    <subcellularLocation>
        <location evidence="1">Membrane</location>
        <topology evidence="1">Multi-pass membrane protein</topology>
    </subcellularLocation>
</comment>
<evidence type="ECO:0000256" key="3">
    <source>
        <dbReference type="ARBA" id="ARBA00022692"/>
    </source>
</evidence>
<keyword evidence="3 6" id="KW-0812">Transmembrane</keyword>
<feature type="transmembrane region" description="Helical" evidence="7">
    <location>
        <begin position="255"/>
        <end position="277"/>
    </location>
</feature>
<dbReference type="STRING" id="295108.HT99x_01792"/>